<organism evidence="5 6">
    <name type="scientific">Tigriopus californicus</name>
    <name type="common">Marine copepod</name>
    <dbReference type="NCBI Taxonomy" id="6832"/>
    <lineage>
        <taxon>Eukaryota</taxon>
        <taxon>Metazoa</taxon>
        <taxon>Ecdysozoa</taxon>
        <taxon>Arthropoda</taxon>
        <taxon>Crustacea</taxon>
        <taxon>Multicrustacea</taxon>
        <taxon>Hexanauplia</taxon>
        <taxon>Copepoda</taxon>
        <taxon>Harpacticoida</taxon>
        <taxon>Harpacticidae</taxon>
        <taxon>Tigriopus</taxon>
    </lineage>
</organism>
<dbReference type="GO" id="GO:0030431">
    <property type="term" value="P:sleep"/>
    <property type="evidence" value="ECO:0007669"/>
    <property type="project" value="InterPro"/>
</dbReference>
<name>A0A553NR50_TIGCA</name>
<evidence type="ECO:0000256" key="2">
    <source>
        <dbReference type="ARBA" id="ARBA00023180"/>
    </source>
</evidence>
<dbReference type="Pfam" id="PF17064">
    <property type="entry name" value="QVR"/>
    <property type="match status" value="1"/>
</dbReference>
<keyword evidence="3" id="KW-1133">Transmembrane helix</keyword>
<keyword evidence="3" id="KW-0812">Transmembrane</keyword>
<dbReference type="InterPro" id="IPR031424">
    <property type="entry name" value="QVR-like"/>
</dbReference>
<dbReference type="AlphaFoldDB" id="A0A553NR50"/>
<comment type="caution">
    <text evidence="5">The sequence shown here is derived from an EMBL/GenBank/DDBJ whole genome shotgun (WGS) entry which is preliminary data.</text>
</comment>
<sequence>MELFTTGLILLALISDAWAIFCYKCESYRDFRCLDPFDYQPHIQINCDFEHFVRDRKPVFCEKTTELIDGVYVTTRGCSTRQWEDVDLYVDHRNQDLRCFRRGSVEHCLCSTDSCNGANHSVVCTHLTILVLSVLVPLLVAWKH</sequence>
<keyword evidence="2" id="KW-0325">Glycoprotein</keyword>
<gene>
    <name evidence="5" type="ORF">TCAL_08480</name>
</gene>
<dbReference type="OrthoDB" id="6376293at2759"/>
<reference evidence="5 6" key="1">
    <citation type="journal article" date="2018" name="Nat. Ecol. Evol.">
        <title>Genomic signatures of mitonuclear coevolution across populations of Tigriopus californicus.</title>
        <authorList>
            <person name="Barreto F.S."/>
            <person name="Watson E.T."/>
            <person name="Lima T.G."/>
            <person name="Willett C.S."/>
            <person name="Edmands S."/>
            <person name="Li W."/>
            <person name="Burton R.S."/>
        </authorList>
    </citation>
    <scope>NUCLEOTIDE SEQUENCE [LARGE SCALE GENOMIC DNA]</scope>
    <source>
        <strain evidence="5 6">San Diego</strain>
    </source>
</reference>
<dbReference type="InterPro" id="IPR050975">
    <property type="entry name" value="Sleep_regulator"/>
</dbReference>
<dbReference type="Proteomes" id="UP000318571">
    <property type="component" value="Chromosome 4"/>
</dbReference>
<feature type="signal peptide" evidence="4">
    <location>
        <begin position="1"/>
        <end position="19"/>
    </location>
</feature>
<evidence type="ECO:0000313" key="6">
    <source>
        <dbReference type="Proteomes" id="UP000318571"/>
    </source>
</evidence>
<keyword evidence="1 4" id="KW-0732">Signal</keyword>
<proteinExistence type="predicted"/>
<keyword evidence="3" id="KW-0472">Membrane</keyword>
<keyword evidence="6" id="KW-1185">Reference proteome</keyword>
<dbReference type="EMBL" id="VCGU01000011">
    <property type="protein sequence ID" value="TRY67913.1"/>
    <property type="molecule type" value="Genomic_DNA"/>
</dbReference>
<dbReference type="PANTHER" id="PTHR33562">
    <property type="entry name" value="ATILLA, ISOFORM B-RELATED-RELATED"/>
    <property type="match status" value="1"/>
</dbReference>
<evidence type="ECO:0000256" key="1">
    <source>
        <dbReference type="ARBA" id="ARBA00022729"/>
    </source>
</evidence>
<accession>A0A553NR50</accession>
<protein>
    <submittedName>
        <fullName evidence="5">Uncharacterized protein</fullName>
    </submittedName>
</protein>
<feature type="chain" id="PRO_5022076315" evidence="4">
    <location>
        <begin position="20"/>
        <end position="144"/>
    </location>
</feature>
<feature type="transmembrane region" description="Helical" evidence="3">
    <location>
        <begin position="120"/>
        <end position="142"/>
    </location>
</feature>
<evidence type="ECO:0000256" key="4">
    <source>
        <dbReference type="SAM" id="SignalP"/>
    </source>
</evidence>
<evidence type="ECO:0000256" key="3">
    <source>
        <dbReference type="SAM" id="Phobius"/>
    </source>
</evidence>
<evidence type="ECO:0000313" key="5">
    <source>
        <dbReference type="EMBL" id="TRY67913.1"/>
    </source>
</evidence>
<dbReference type="GO" id="GO:0032222">
    <property type="term" value="P:regulation of synaptic transmission, cholinergic"/>
    <property type="evidence" value="ECO:0007669"/>
    <property type="project" value="InterPro"/>
</dbReference>